<reference evidence="2 3" key="1">
    <citation type="journal article" date="2012" name="J. Bacteriol.">
        <title>Draft Genome Sequence of the Extremely Halophilic Archaeon Halogranum salarium B-1T.</title>
        <authorList>
            <person name="Kim K.K."/>
            <person name="Lee K.C."/>
            <person name="Lee J.S."/>
        </authorList>
    </citation>
    <scope>NUCLEOTIDE SEQUENCE [LARGE SCALE GENOMIC DNA]</scope>
    <source>
        <strain evidence="2 3">B-1</strain>
    </source>
</reference>
<accession>J2ZVC2</accession>
<name>J2ZVC2_9EURY</name>
<sequence length="45" mass="4527">MGFAGAAAGSATSGPPQLIVFLVTTLVSVGFLVYNIDCLIGARLD</sequence>
<proteinExistence type="predicted"/>
<keyword evidence="1" id="KW-1133">Transmembrane helix</keyword>
<organism evidence="2 3">
    <name type="scientific">Halogranum salarium B-1</name>
    <dbReference type="NCBI Taxonomy" id="1210908"/>
    <lineage>
        <taxon>Archaea</taxon>
        <taxon>Methanobacteriati</taxon>
        <taxon>Methanobacteriota</taxon>
        <taxon>Stenosarchaea group</taxon>
        <taxon>Halobacteria</taxon>
        <taxon>Halobacteriales</taxon>
        <taxon>Haloferacaceae</taxon>
    </lineage>
</organism>
<keyword evidence="1" id="KW-0472">Membrane</keyword>
<dbReference type="Proteomes" id="UP000007813">
    <property type="component" value="Unassembled WGS sequence"/>
</dbReference>
<keyword evidence="1" id="KW-0812">Transmembrane</keyword>
<evidence type="ECO:0000256" key="1">
    <source>
        <dbReference type="SAM" id="Phobius"/>
    </source>
</evidence>
<evidence type="ECO:0000313" key="3">
    <source>
        <dbReference type="Proteomes" id="UP000007813"/>
    </source>
</evidence>
<evidence type="ECO:0000313" key="2">
    <source>
        <dbReference type="EMBL" id="EJN56983.1"/>
    </source>
</evidence>
<comment type="caution">
    <text evidence="2">The sequence shown here is derived from an EMBL/GenBank/DDBJ whole genome shotgun (WGS) entry which is preliminary data.</text>
</comment>
<dbReference type="EMBL" id="ALJD01000017">
    <property type="protein sequence ID" value="EJN56983.1"/>
    <property type="molecule type" value="Genomic_DNA"/>
</dbReference>
<gene>
    <name evidence="2" type="ORF">HSB1_48000</name>
</gene>
<feature type="transmembrane region" description="Helical" evidence="1">
    <location>
        <begin position="18"/>
        <end position="36"/>
    </location>
</feature>
<dbReference type="AlphaFoldDB" id="J2ZVC2"/>
<protein>
    <submittedName>
        <fullName evidence="2">Uncharacterized protein</fullName>
    </submittedName>
</protein>